<evidence type="ECO:0000313" key="3">
    <source>
        <dbReference type="Proteomes" id="UP000606600"/>
    </source>
</evidence>
<organism evidence="2 3">
    <name type="scientific">Mucilaginibacter pankratovii</name>
    <dbReference type="NCBI Taxonomy" id="2772110"/>
    <lineage>
        <taxon>Bacteria</taxon>
        <taxon>Pseudomonadati</taxon>
        <taxon>Bacteroidota</taxon>
        <taxon>Sphingobacteriia</taxon>
        <taxon>Sphingobacteriales</taxon>
        <taxon>Sphingobacteriaceae</taxon>
        <taxon>Mucilaginibacter</taxon>
    </lineage>
</organism>
<dbReference type="EMBL" id="JACWMY010000005">
    <property type="protein sequence ID" value="MBD1364392.1"/>
    <property type="molecule type" value="Genomic_DNA"/>
</dbReference>
<name>A0ABR7WQ11_9SPHI</name>
<comment type="caution">
    <text evidence="2">The sequence shown here is derived from an EMBL/GenBank/DDBJ whole genome shotgun (WGS) entry which is preliminary data.</text>
</comment>
<evidence type="ECO:0000256" key="1">
    <source>
        <dbReference type="SAM" id="MobiDB-lite"/>
    </source>
</evidence>
<accession>A0ABR7WQ11</accession>
<feature type="region of interest" description="Disordered" evidence="1">
    <location>
        <begin position="41"/>
        <end position="72"/>
    </location>
</feature>
<proteinExistence type="predicted"/>
<feature type="region of interest" description="Disordered" evidence="1">
    <location>
        <begin position="1"/>
        <end position="20"/>
    </location>
</feature>
<evidence type="ECO:0000313" key="2">
    <source>
        <dbReference type="EMBL" id="MBD1364392.1"/>
    </source>
</evidence>
<dbReference type="Proteomes" id="UP000606600">
    <property type="component" value="Unassembled WGS sequence"/>
</dbReference>
<reference evidence="2 3" key="1">
    <citation type="submission" date="2020-09" db="EMBL/GenBank/DDBJ databases">
        <title>Novel species of Mucilaginibacter isolated from a glacier on the Tibetan Plateau.</title>
        <authorList>
            <person name="Liu Q."/>
            <person name="Xin Y.-H."/>
        </authorList>
    </citation>
    <scope>NUCLEOTIDE SEQUENCE [LARGE SCALE GENOMIC DNA]</scope>
    <source>
        <strain evidence="2 3">ZT4R22</strain>
    </source>
</reference>
<sequence>MTAKGTKTPGGDESPLSLESVLQRPVVNSVPVAEFNEAAPVNEVEFEPAPDPAPQAQASQPDYEQQYEQEPKSLSPDDLAIIGVNLLDGLQSTLFALVRRNKVFEAAELEMINQLDHSANTLYQAGTKEAIAMAKFRKHKEAVAKLPFTAGEKQRLTDATIIYARTTEIKVSPFTGLLLAYSEVLGTRAFNIMGDND</sequence>
<protein>
    <submittedName>
        <fullName evidence="2">Uncharacterized protein</fullName>
    </submittedName>
</protein>
<dbReference type="RefSeq" id="WP_191189057.1">
    <property type="nucleotide sequence ID" value="NZ_JACWMY010000005.1"/>
</dbReference>
<gene>
    <name evidence="2" type="ORF">IDJ77_11285</name>
</gene>
<keyword evidence="3" id="KW-1185">Reference proteome</keyword>
<feature type="compositionally biased region" description="Low complexity" evidence="1">
    <location>
        <begin position="54"/>
        <end position="68"/>
    </location>
</feature>